<proteinExistence type="predicted"/>
<evidence type="ECO:0000313" key="3">
    <source>
        <dbReference type="EMBL" id="MBO1073170.1"/>
    </source>
</evidence>
<sequence length="222" mass="23345">MTGGSDPWDDVWDAYEARQAPPAPAVMASASGGAPNRRGWLRAIAMTAVFGLGCAAGSAWPLMSLYALVLRQDAPALLRQLDLAPAREGLRLALRDHAGLSARAPAGGMERLLAGMADEMADALARPGALRQVMLARQETSWPRRDPAAPPLQRLRPAGWGGTSLEWGPAEGQGGFGLDLVRGPEGWRVAAVRLLDAPVTGDAPHPPLSHRRVALGSPPRPG</sequence>
<evidence type="ECO:0000313" key="4">
    <source>
        <dbReference type="Proteomes" id="UP001518990"/>
    </source>
</evidence>
<reference evidence="3 4" key="1">
    <citation type="submission" date="2020-09" db="EMBL/GenBank/DDBJ databases">
        <title>Roseomonas.</title>
        <authorList>
            <person name="Zhu W."/>
        </authorList>
    </citation>
    <scope>NUCLEOTIDE SEQUENCE [LARGE SCALE GENOMIC DNA]</scope>
    <source>
        <strain evidence="3 4">1311</strain>
    </source>
</reference>
<keyword evidence="2" id="KW-1133">Transmembrane helix</keyword>
<gene>
    <name evidence="3" type="ORF">IAI60_00955</name>
</gene>
<dbReference type="RefSeq" id="WP_207444789.1">
    <property type="nucleotide sequence ID" value="NZ_CP061091.1"/>
</dbReference>
<dbReference type="EMBL" id="JACTNF010000001">
    <property type="protein sequence ID" value="MBO1073170.1"/>
    <property type="molecule type" value="Genomic_DNA"/>
</dbReference>
<protein>
    <recommendedName>
        <fullName evidence="5">DUF2939 domain-containing protein</fullName>
    </recommendedName>
</protein>
<organism evidence="3 4">
    <name type="scientific">Roseomonas marmotae</name>
    <dbReference type="NCBI Taxonomy" id="2768161"/>
    <lineage>
        <taxon>Bacteria</taxon>
        <taxon>Pseudomonadati</taxon>
        <taxon>Pseudomonadota</taxon>
        <taxon>Alphaproteobacteria</taxon>
        <taxon>Acetobacterales</taxon>
        <taxon>Roseomonadaceae</taxon>
        <taxon>Roseomonas</taxon>
    </lineage>
</organism>
<keyword evidence="4" id="KW-1185">Reference proteome</keyword>
<evidence type="ECO:0000256" key="1">
    <source>
        <dbReference type="SAM" id="MobiDB-lite"/>
    </source>
</evidence>
<keyword evidence="2" id="KW-0472">Membrane</keyword>
<keyword evidence="2" id="KW-0812">Transmembrane</keyword>
<feature type="region of interest" description="Disordered" evidence="1">
    <location>
        <begin position="198"/>
        <end position="222"/>
    </location>
</feature>
<evidence type="ECO:0000256" key="2">
    <source>
        <dbReference type="SAM" id="Phobius"/>
    </source>
</evidence>
<accession>A0ABS3K6V9</accession>
<feature type="transmembrane region" description="Helical" evidence="2">
    <location>
        <begin position="43"/>
        <end position="69"/>
    </location>
</feature>
<comment type="caution">
    <text evidence="3">The sequence shown here is derived from an EMBL/GenBank/DDBJ whole genome shotgun (WGS) entry which is preliminary data.</text>
</comment>
<name>A0ABS3K6V9_9PROT</name>
<dbReference type="Proteomes" id="UP001518990">
    <property type="component" value="Unassembled WGS sequence"/>
</dbReference>
<evidence type="ECO:0008006" key="5">
    <source>
        <dbReference type="Google" id="ProtNLM"/>
    </source>
</evidence>